<dbReference type="WBParaSite" id="ES5_v2.g25118.t1">
    <property type="protein sequence ID" value="ES5_v2.g25118.t1"/>
    <property type="gene ID" value="ES5_v2.g25118"/>
</dbReference>
<evidence type="ECO:0000313" key="1">
    <source>
        <dbReference type="Proteomes" id="UP000887579"/>
    </source>
</evidence>
<name>A0AC34G6F6_9BILA</name>
<proteinExistence type="predicted"/>
<dbReference type="Proteomes" id="UP000887579">
    <property type="component" value="Unplaced"/>
</dbReference>
<protein>
    <submittedName>
        <fullName evidence="2">PHD-type domain-containing protein</fullName>
    </submittedName>
</protein>
<organism evidence="1 2">
    <name type="scientific">Panagrolaimus sp. ES5</name>
    <dbReference type="NCBI Taxonomy" id="591445"/>
    <lineage>
        <taxon>Eukaryota</taxon>
        <taxon>Metazoa</taxon>
        <taxon>Ecdysozoa</taxon>
        <taxon>Nematoda</taxon>
        <taxon>Chromadorea</taxon>
        <taxon>Rhabditida</taxon>
        <taxon>Tylenchina</taxon>
        <taxon>Panagrolaimomorpha</taxon>
        <taxon>Panagrolaimoidea</taxon>
        <taxon>Panagrolaimidae</taxon>
        <taxon>Panagrolaimus</taxon>
    </lineage>
</organism>
<reference evidence="2" key="1">
    <citation type="submission" date="2022-11" db="UniProtKB">
        <authorList>
            <consortium name="WormBaseParasite"/>
        </authorList>
    </citation>
    <scope>IDENTIFICATION</scope>
</reference>
<sequence>MNDSLSKQLRKRNSINYTEKALKQNINQIQSVPSSSSKKRTRIEYNCFCGKINKSKLTYCYGPECPWGWVHLKCLGLKAEPFQREFCSEKCKNDEIALMAIENDADLKDYDWCSCRKQRGGEMVECEKKKSCSNGWYHLSCVGLTSVPSNKWICQDCIEKKSEMKSDKIKNIKKFVVAENSFIDSSHIIDHKSTVVVKHQLHAEAKDLSEGYCICKKEPDDTMIECMSPKCPNVWFHLSCVNLKDFPNPDIYWCCSDSCKTELSSYLQNDF</sequence>
<evidence type="ECO:0000313" key="2">
    <source>
        <dbReference type="WBParaSite" id="ES5_v2.g25118.t1"/>
    </source>
</evidence>
<accession>A0AC34G6F6</accession>